<feature type="signal peptide" evidence="1">
    <location>
        <begin position="1"/>
        <end position="19"/>
    </location>
</feature>
<dbReference type="EMBL" id="CP073344">
    <property type="protein sequence ID" value="UTW03739.1"/>
    <property type="molecule type" value="Genomic_DNA"/>
</dbReference>
<evidence type="ECO:0000313" key="3">
    <source>
        <dbReference type="Proteomes" id="UP001059950"/>
    </source>
</evidence>
<protein>
    <recommendedName>
        <fullName evidence="4">Curli production assembly/transport component CsgG</fullName>
    </recommendedName>
</protein>
<evidence type="ECO:0008006" key="4">
    <source>
        <dbReference type="Google" id="ProtNLM"/>
    </source>
</evidence>
<feature type="chain" id="PRO_5047351140" description="Curli production assembly/transport component CsgG" evidence="1">
    <location>
        <begin position="20"/>
        <end position="299"/>
    </location>
</feature>
<dbReference type="Proteomes" id="UP001059950">
    <property type="component" value="Chromosome"/>
</dbReference>
<proteinExistence type="predicted"/>
<reference evidence="2" key="1">
    <citation type="submission" date="2021-04" db="EMBL/GenBank/DDBJ databases">
        <title>Oceanospirillales bacteria with DddD are important DMSP degraders in coastal seawater.</title>
        <authorList>
            <person name="Liu J."/>
        </authorList>
    </citation>
    <scope>NUCLEOTIDE SEQUENCE</scope>
    <source>
        <strain evidence="2">GY6</strain>
    </source>
</reference>
<sequence>MRALIAALIFITLAGCVSAPYRDDYTTHVNTRSEYYAGKDLKFVLAEGSLVDIRGIYSKDNTSSSSPMMYQGGAGLAGLLAQIGTHASLINSQRNKKLAAAQEAANGDIATLISLAEGIDLLALLEQTDSGLISPVEAGAAATDVNIKPIFFASRAMDQISLNTIVWVDAEGSSEGDEPTYQNLIQVFSPKLSTQQSERLANGDKQLLSSLISSLLDTSLKIAKADLTGQYASVNAPDKTYLVEKHFGAKVVRGAVVDHTCGYDVIRDIRLWFVAHSRQAPVTNATTETACARTQHESG</sequence>
<name>A0ABY5GWR5_9GAMM</name>
<dbReference type="PROSITE" id="PS51257">
    <property type="entry name" value="PROKAR_LIPOPROTEIN"/>
    <property type="match status" value="1"/>
</dbReference>
<accession>A0ABY5GWR5</accession>
<organism evidence="2 3">
    <name type="scientific">Amphritea atlantica</name>
    <dbReference type="NCBI Taxonomy" id="355243"/>
    <lineage>
        <taxon>Bacteria</taxon>
        <taxon>Pseudomonadati</taxon>
        <taxon>Pseudomonadota</taxon>
        <taxon>Gammaproteobacteria</taxon>
        <taxon>Oceanospirillales</taxon>
        <taxon>Oceanospirillaceae</taxon>
        <taxon>Amphritea</taxon>
    </lineage>
</organism>
<evidence type="ECO:0000256" key="1">
    <source>
        <dbReference type="SAM" id="SignalP"/>
    </source>
</evidence>
<evidence type="ECO:0000313" key="2">
    <source>
        <dbReference type="EMBL" id="UTW03739.1"/>
    </source>
</evidence>
<gene>
    <name evidence="2" type="ORF">KDX31_01480</name>
</gene>
<keyword evidence="1" id="KW-0732">Signal</keyword>
<keyword evidence="3" id="KW-1185">Reference proteome</keyword>